<proteinExistence type="predicted"/>
<reference evidence="1 2" key="1">
    <citation type="submission" date="2013-09" db="EMBL/GenBank/DDBJ databases">
        <title>High correlation between genotypes and phenotypes of environmental bacteria Comamonas testosteroni strains.</title>
        <authorList>
            <person name="Liu L."/>
            <person name="Zhu W."/>
            <person name="Xia X."/>
            <person name="Xu B."/>
            <person name="Luo M."/>
            <person name="Wang G."/>
        </authorList>
    </citation>
    <scope>NUCLEOTIDE SEQUENCE [LARGE SCALE GENOMIC DNA]</scope>
    <source>
        <strain evidence="1 2">JL14</strain>
    </source>
</reference>
<dbReference type="EMBL" id="AWTN01000115">
    <property type="protein sequence ID" value="KGG86085.1"/>
    <property type="molecule type" value="Genomic_DNA"/>
</dbReference>
<name>A0A0E3BAM9_9BURK</name>
<comment type="caution">
    <text evidence="1">The sequence shown here is derived from an EMBL/GenBank/DDBJ whole genome shotgun (WGS) entry which is preliminary data.</text>
</comment>
<evidence type="ECO:0000313" key="2">
    <source>
        <dbReference type="Proteomes" id="UP000029567"/>
    </source>
</evidence>
<dbReference type="AlphaFoldDB" id="A0A0E3BAM9"/>
<protein>
    <submittedName>
        <fullName evidence="1">Uncharacterized protein</fullName>
    </submittedName>
</protein>
<organism evidence="1 2">
    <name type="scientific">Comamonas thiooxydans</name>
    <dbReference type="NCBI Taxonomy" id="363952"/>
    <lineage>
        <taxon>Bacteria</taxon>
        <taxon>Pseudomonadati</taxon>
        <taxon>Pseudomonadota</taxon>
        <taxon>Betaproteobacteria</taxon>
        <taxon>Burkholderiales</taxon>
        <taxon>Comamonadaceae</taxon>
        <taxon>Comamonas</taxon>
    </lineage>
</organism>
<dbReference type="Proteomes" id="UP000029567">
    <property type="component" value="Unassembled WGS sequence"/>
</dbReference>
<evidence type="ECO:0000313" key="1">
    <source>
        <dbReference type="EMBL" id="KGG86085.1"/>
    </source>
</evidence>
<gene>
    <name evidence="1" type="ORF">P245_21100</name>
</gene>
<sequence>MAPACFFIFCLGAAAVWDGSCALRSSRQRRRAMGSPDQACMPGCRIAALQHFVMVDE</sequence>
<accession>A0A0E3BAM9</accession>